<dbReference type="SUPFAM" id="SSF49785">
    <property type="entry name" value="Galactose-binding domain-like"/>
    <property type="match status" value="2"/>
</dbReference>
<reference evidence="6" key="1">
    <citation type="journal article" date="2019" name="Int. J. Syst. Evol. Microbiol.">
        <title>The Global Catalogue of Microorganisms (GCM) 10K type strain sequencing project: providing services to taxonomists for standard genome sequencing and annotation.</title>
        <authorList>
            <consortium name="The Broad Institute Genomics Platform"/>
            <consortium name="The Broad Institute Genome Sequencing Center for Infectious Disease"/>
            <person name="Wu L."/>
            <person name="Ma J."/>
        </authorList>
    </citation>
    <scope>NUCLEOTIDE SEQUENCE [LARGE SCALE GENOMIC DNA]</scope>
    <source>
        <strain evidence="6">JCM 10411</strain>
    </source>
</reference>
<organism evidence="5 6">
    <name type="scientific">Streptomyces chlorus</name>
    <dbReference type="NCBI Taxonomy" id="887452"/>
    <lineage>
        <taxon>Bacteria</taxon>
        <taxon>Bacillati</taxon>
        <taxon>Actinomycetota</taxon>
        <taxon>Actinomycetes</taxon>
        <taxon>Kitasatosporales</taxon>
        <taxon>Streptomycetaceae</taxon>
        <taxon>Streptomyces</taxon>
    </lineage>
</organism>
<dbReference type="RefSeq" id="WP_381363636.1">
    <property type="nucleotide sequence ID" value="NZ_JBHSOA010000034.1"/>
</dbReference>
<dbReference type="InterPro" id="IPR015908">
    <property type="entry name" value="Allantoicase_dom"/>
</dbReference>
<sequence length="398" mass="43310">MTAQHAYPASRFTGDARPYGGGDPYADYRTADFPFTRLTDLADRRLGAGVVAANDEFFAERENLLLPGRAVFDSEHFGHKGKIMDGWETRRRRGSSAEHPWPTAEDHDWALIRLGAPGVVHGIVVDTAHFRGNHPQAVSVEGASVPGSPGPEELLSGEVTWTTLLPRTPVGGHAANGFAVTADRRFTHLRLSQHPDGGIARLRVYGEVVPDPVWLEVLGTFDVVALENGGRVEDASDRFYSPPANTIRPGRSRRMDDGWETRRRRDQGHDWIRYRLAGQAEIRALEIDTAYLKGNSAGWASVSVRDSEDGEDGAANGQGGGGRDGGGGGRESGWREILPRTRLQPDTNHRFVLPVPAIGTHARVDIFPDGGISRLRLFGSLTEQGSAALTARHRELGG</sequence>
<feature type="domain" description="Allantoicase" evidence="4">
    <location>
        <begin position="229"/>
        <end position="380"/>
    </location>
</feature>
<dbReference type="InterPro" id="IPR008979">
    <property type="entry name" value="Galactose-bd-like_sf"/>
</dbReference>
<dbReference type="InterPro" id="IPR005164">
    <property type="entry name" value="Allantoicase"/>
</dbReference>
<keyword evidence="2" id="KW-0659">Purine metabolism</keyword>
<protein>
    <recommendedName>
        <fullName evidence="2">Probable allantoicase</fullName>
        <ecNumber evidence="2">3.5.3.4</ecNumber>
    </recommendedName>
    <alternativeName>
        <fullName evidence="2">Allantoate amidinohydrolase</fullName>
    </alternativeName>
</protein>
<comment type="caution">
    <text evidence="5">The sequence shown here is derived from an EMBL/GenBank/DDBJ whole genome shotgun (WGS) entry which is preliminary data.</text>
</comment>
<comment type="pathway">
    <text evidence="2">Nitrogen metabolism; (S)-allantoin degradation; (S)-ureidoglycolate from allantoate (aminidohydrolase route): step 1/1.</text>
</comment>
<gene>
    <name evidence="2 5" type="primary">alc</name>
    <name evidence="5" type="ORF">ACFPZI_16180</name>
</gene>
<dbReference type="EC" id="3.5.3.4" evidence="2"/>
<evidence type="ECO:0000313" key="5">
    <source>
        <dbReference type="EMBL" id="MFC5853308.1"/>
    </source>
</evidence>
<feature type="region of interest" description="Disordered" evidence="3">
    <location>
        <begin position="304"/>
        <end position="334"/>
    </location>
</feature>
<dbReference type="PIRSF" id="PIRSF016516">
    <property type="entry name" value="Allantoicase"/>
    <property type="match status" value="1"/>
</dbReference>
<evidence type="ECO:0000256" key="3">
    <source>
        <dbReference type="SAM" id="MobiDB-lite"/>
    </source>
</evidence>
<comment type="catalytic activity">
    <reaction evidence="2">
        <text>allantoate + H2O = (S)-ureidoglycolate + urea</text>
        <dbReference type="Rhea" id="RHEA:11016"/>
        <dbReference type="ChEBI" id="CHEBI:15377"/>
        <dbReference type="ChEBI" id="CHEBI:16199"/>
        <dbReference type="ChEBI" id="CHEBI:17536"/>
        <dbReference type="ChEBI" id="CHEBI:57296"/>
        <dbReference type="EC" id="3.5.3.4"/>
    </reaction>
</comment>
<feature type="compositionally biased region" description="Gly residues" evidence="3">
    <location>
        <begin position="316"/>
        <end position="331"/>
    </location>
</feature>
<feature type="domain" description="Allantoicase" evidence="4">
    <location>
        <begin position="47"/>
        <end position="208"/>
    </location>
</feature>
<comment type="similarity">
    <text evidence="1 2">Belongs to the allantoicase family.</text>
</comment>
<dbReference type="PANTHER" id="PTHR12045:SF3">
    <property type="entry name" value="INACTIVE ALLANTOICASE-RELATED"/>
    <property type="match status" value="1"/>
</dbReference>
<evidence type="ECO:0000259" key="4">
    <source>
        <dbReference type="Pfam" id="PF03561"/>
    </source>
</evidence>
<feature type="compositionally biased region" description="Basic and acidic residues" evidence="3">
    <location>
        <begin position="253"/>
        <end position="262"/>
    </location>
</feature>
<keyword evidence="2 5" id="KW-0378">Hydrolase</keyword>
<dbReference type="HAMAP" id="MF_00813">
    <property type="entry name" value="Allantoicase"/>
    <property type="match status" value="1"/>
</dbReference>
<evidence type="ECO:0000313" key="6">
    <source>
        <dbReference type="Proteomes" id="UP001596180"/>
    </source>
</evidence>
<keyword evidence="6" id="KW-1185">Reference proteome</keyword>
<proteinExistence type="inferred from homology"/>
<dbReference type="EMBL" id="JBHSOA010000034">
    <property type="protein sequence ID" value="MFC5853308.1"/>
    <property type="molecule type" value="Genomic_DNA"/>
</dbReference>
<dbReference type="GO" id="GO:0004037">
    <property type="term" value="F:allantoicase activity"/>
    <property type="evidence" value="ECO:0007669"/>
    <property type="project" value="UniProtKB-EC"/>
</dbReference>
<dbReference type="NCBIfam" id="TIGR02961">
    <property type="entry name" value="allantoicase"/>
    <property type="match status" value="1"/>
</dbReference>
<dbReference type="PANTHER" id="PTHR12045">
    <property type="entry name" value="ALLANTOICASE"/>
    <property type="match status" value="1"/>
</dbReference>
<accession>A0ABW1DZ92</accession>
<dbReference type="Proteomes" id="UP001596180">
    <property type="component" value="Unassembled WGS sequence"/>
</dbReference>
<dbReference type="Gene3D" id="2.60.120.260">
    <property type="entry name" value="Galactose-binding domain-like"/>
    <property type="match status" value="2"/>
</dbReference>
<evidence type="ECO:0000256" key="1">
    <source>
        <dbReference type="ARBA" id="ARBA00009242"/>
    </source>
</evidence>
<feature type="region of interest" description="Disordered" evidence="3">
    <location>
        <begin position="236"/>
        <end position="262"/>
    </location>
</feature>
<name>A0ABW1DZ92_9ACTN</name>
<evidence type="ECO:0000256" key="2">
    <source>
        <dbReference type="HAMAP-Rule" id="MF_00813"/>
    </source>
</evidence>
<dbReference type="Pfam" id="PF03561">
    <property type="entry name" value="Allantoicase"/>
    <property type="match status" value="2"/>
</dbReference>